<dbReference type="InterPro" id="IPR001387">
    <property type="entry name" value="Cro/C1-type_HTH"/>
</dbReference>
<dbReference type="Pfam" id="PF13443">
    <property type="entry name" value="HTH_26"/>
    <property type="match status" value="1"/>
</dbReference>
<sequence>MGFSYKPLWNLLVQREMTRTEYRQAIGISTATLAKMGRGEYVSMDVLDKTCAFFRVPLSDVVEHVEDQ</sequence>
<evidence type="ECO:0000313" key="3">
    <source>
        <dbReference type="Proteomes" id="UP001527181"/>
    </source>
</evidence>
<dbReference type="PROSITE" id="PS50943">
    <property type="entry name" value="HTH_CROC1"/>
    <property type="match status" value="1"/>
</dbReference>
<accession>A0ABT4GQY2</accession>
<organism evidence="2 3">
    <name type="scientific">Paenibacillus alvei</name>
    <name type="common">Bacillus alvei</name>
    <dbReference type="NCBI Taxonomy" id="44250"/>
    <lineage>
        <taxon>Bacteria</taxon>
        <taxon>Bacillati</taxon>
        <taxon>Bacillota</taxon>
        <taxon>Bacilli</taxon>
        <taxon>Bacillales</taxon>
        <taxon>Paenibacillaceae</taxon>
        <taxon>Paenibacillus</taxon>
    </lineage>
</organism>
<gene>
    <name evidence="2" type="ORF">M5X12_00280</name>
</gene>
<protein>
    <submittedName>
        <fullName evidence="2">Helix-turn-helix transcriptional regulator</fullName>
    </submittedName>
</protein>
<dbReference type="Proteomes" id="UP001527181">
    <property type="component" value="Unassembled WGS sequence"/>
</dbReference>
<dbReference type="CDD" id="cd00093">
    <property type="entry name" value="HTH_XRE"/>
    <property type="match status" value="1"/>
</dbReference>
<dbReference type="Gene3D" id="1.10.260.40">
    <property type="entry name" value="lambda repressor-like DNA-binding domains"/>
    <property type="match status" value="1"/>
</dbReference>
<dbReference type="SUPFAM" id="SSF47413">
    <property type="entry name" value="lambda repressor-like DNA-binding domains"/>
    <property type="match status" value="1"/>
</dbReference>
<keyword evidence="3" id="KW-1185">Reference proteome</keyword>
<reference evidence="2 3" key="1">
    <citation type="submission" date="2022-05" db="EMBL/GenBank/DDBJ databases">
        <title>Genome Sequencing of Bee-Associated Microbes.</title>
        <authorList>
            <person name="Dunlap C."/>
        </authorList>
    </citation>
    <scope>NUCLEOTIDE SEQUENCE [LARGE SCALE GENOMIC DNA]</scope>
    <source>
        <strain evidence="2 3">NRRL B-04010</strain>
    </source>
</reference>
<comment type="caution">
    <text evidence="2">The sequence shown here is derived from an EMBL/GenBank/DDBJ whole genome shotgun (WGS) entry which is preliminary data.</text>
</comment>
<dbReference type="EMBL" id="JAMDNP010000001">
    <property type="protein sequence ID" value="MCY9758998.1"/>
    <property type="molecule type" value="Genomic_DNA"/>
</dbReference>
<evidence type="ECO:0000259" key="1">
    <source>
        <dbReference type="PROSITE" id="PS50943"/>
    </source>
</evidence>
<evidence type="ECO:0000313" key="2">
    <source>
        <dbReference type="EMBL" id="MCY9758998.1"/>
    </source>
</evidence>
<dbReference type="InterPro" id="IPR010982">
    <property type="entry name" value="Lambda_DNA-bd_dom_sf"/>
</dbReference>
<dbReference type="RefSeq" id="WP_268600623.1">
    <property type="nucleotide sequence ID" value="NZ_JAMDNP010000001.1"/>
</dbReference>
<feature type="domain" description="HTH cro/C1-type" evidence="1">
    <location>
        <begin position="8"/>
        <end position="61"/>
    </location>
</feature>
<name>A0ABT4GQY2_PAEAL</name>
<proteinExistence type="predicted"/>